<feature type="compositionally biased region" description="Basic and acidic residues" evidence="1">
    <location>
        <begin position="503"/>
        <end position="512"/>
    </location>
</feature>
<evidence type="ECO:0000256" key="1">
    <source>
        <dbReference type="SAM" id="MobiDB-lite"/>
    </source>
</evidence>
<feature type="compositionally biased region" description="Basic and acidic residues" evidence="1">
    <location>
        <begin position="259"/>
        <end position="275"/>
    </location>
</feature>
<feature type="compositionally biased region" description="Low complexity" evidence="1">
    <location>
        <begin position="813"/>
        <end position="836"/>
    </location>
</feature>
<feature type="compositionally biased region" description="Acidic residues" evidence="1">
    <location>
        <begin position="59"/>
        <end position="83"/>
    </location>
</feature>
<dbReference type="EMBL" id="JAAAUY010000511">
    <property type="protein sequence ID" value="KAF9329037.1"/>
    <property type="molecule type" value="Genomic_DNA"/>
</dbReference>
<feature type="compositionally biased region" description="Acidic residues" evidence="1">
    <location>
        <begin position="296"/>
        <end position="307"/>
    </location>
</feature>
<feature type="compositionally biased region" description="Acidic residues" evidence="1">
    <location>
        <begin position="351"/>
        <end position="373"/>
    </location>
</feature>
<feature type="compositionally biased region" description="Basic and acidic residues" evidence="1">
    <location>
        <begin position="321"/>
        <end position="332"/>
    </location>
</feature>
<feature type="compositionally biased region" description="Basic and acidic residues" evidence="1">
    <location>
        <begin position="89"/>
        <end position="110"/>
    </location>
</feature>
<feature type="region of interest" description="Disordered" evidence="1">
    <location>
        <begin position="503"/>
        <end position="749"/>
    </location>
</feature>
<gene>
    <name evidence="2" type="ORF">BG006_007882</name>
</gene>
<feature type="compositionally biased region" description="Low complexity" evidence="1">
    <location>
        <begin position="626"/>
        <end position="650"/>
    </location>
</feature>
<feature type="compositionally biased region" description="Basic and acidic residues" evidence="1">
    <location>
        <begin position="1"/>
        <end position="11"/>
    </location>
</feature>
<feature type="compositionally biased region" description="Basic and acidic residues" evidence="1">
    <location>
        <begin position="717"/>
        <end position="726"/>
    </location>
</feature>
<sequence length="1000" mass="111999">MSTPRPSEEGHISGTSPGNNIAHIPRNPHPHPHHRPHFNNSFDQPTEPFECDVSAILPYDDDEDEDDEDEDEQDEDEEEEEDVAYSHPSNEERETRPSLGHMKDHQDRGSNPENNLAKYQHASTKEGSSYDDRLQPRYLQVEPEWVYEDPYPNQPYLDDDQIGGHTRLSTIAEMSEMPSINITNSQDKPRPDSKNKNFKTRPEVISRDLVLEDLFVDGEREEEAHRQELLANLKPNDILGPIHETRGFHISSLTGQRSSRAEQERDEPVQEREDNGQDQEEQEQSRESTQRCYQDSIEEALENDMDESALALKREFERMFGPKGAVDSERSGSDVGLEAYDNSEDLYGAHEEDEESEDDDEVFFANDDDDDEVDEQEEEYYAMLDLNGGDTNMILGNNIPRKPKVLAPPPGSRLPIPRFAQTATPPATINNKPTLSSGLRPPQVIARPISPPSEPREPTPPVTKSGSILEGLWNDLAEHDSIPEQSPGAIFAAQVAAELLKEEREKKPEIRPRGLRPPQVRSKLREDIGTVTQSLKVESIPPVEVATQSTIPRPTTISSIPSRVAGLPRSAIPPPKVRSAQPISPQTSANGGNTSGTKTPTPTIPSLSRLPIKLASRPSSQSPVRSLGSPRSFPESSSPTPTQSPRAPSRAQLQERPSTQKEKPNTPPSGSEFRKSTSVYQERSPAKGENVASTPRASGSRPFDQYARSSQINREVANPKEERDLNRVYSPEPVARAHHQGEDRNLARLQRKLQLQKELQEIEEEEKVAEMQRRRNSTDRPKLSVRTESRTGRGHEYPHDHRHRRLSSERLDSGSPLSPLSPRSPPSSKVLSPRSSAYLGDGYKRSSIYDVKDGHRLSREGHLVPTLEESCKQLAKIRQEIVELRKEVLQVSGSLATQQGSSSSFKQLTRQGHFPDRRDSVDSKYYVHGTRSQLGHFDSLQSSSEPSSPEIMSTIVATPRRKMIGDILGKFRRSVMNPPAPSGTDSNHVIVVDIVVRSWP</sequence>
<feature type="compositionally biased region" description="Pro residues" evidence="1">
    <location>
        <begin position="449"/>
        <end position="461"/>
    </location>
</feature>
<name>A0A9P5SJ60_9FUNG</name>
<feature type="compositionally biased region" description="Basic and acidic residues" evidence="1">
    <location>
        <begin position="768"/>
        <end position="799"/>
    </location>
</feature>
<feature type="compositionally biased region" description="Polar residues" evidence="1">
    <location>
        <begin position="421"/>
        <end position="437"/>
    </location>
</feature>
<feature type="compositionally biased region" description="Polar residues" evidence="1">
    <location>
        <begin position="581"/>
        <end position="606"/>
    </location>
</feature>
<organism evidence="2 3">
    <name type="scientific">Podila minutissima</name>
    <dbReference type="NCBI Taxonomy" id="64525"/>
    <lineage>
        <taxon>Eukaryota</taxon>
        <taxon>Fungi</taxon>
        <taxon>Fungi incertae sedis</taxon>
        <taxon>Mucoromycota</taxon>
        <taxon>Mortierellomycotina</taxon>
        <taxon>Mortierellomycetes</taxon>
        <taxon>Mortierellales</taxon>
        <taxon>Mortierellaceae</taxon>
        <taxon>Podila</taxon>
    </lineage>
</organism>
<dbReference type="Proteomes" id="UP000696485">
    <property type="component" value="Unassembled WGS sequence"/>
</dbReference>
<proteinExistence type="predicted"/>
<feature type="region of interest" description="Disordered" evidence="1">
    <location>
        <begin position="763"/>
        <end position="837"/>
    </location>
</feature>
<feature type="region of interest" description="Disordered" evidence="1">
    <location>
        <begin position="221"/>
        <end position="308"/>
    </location>
</feature>
<feature type="compositionally biased region" description="Basic residues" evidence="1">
    <location>
        <begin position="26"/>
        <end position="37"/>
    </location>
</feature>
<protein>
    <submittedName>
        <fullName evidence="2">Uncharacterized protein</fullName>
    </submittedName>
</protein>
<feature type="compositionally biased region" description="Polar residues" evidence="1">
    <location>
        <begin position="546"/>
        <end position="561"/>
    </location>
</feature>
<dbReference type="AlphaFoldDB" id="A0A9P5SJ60"/>
<feature type="region of interest" description="Disordered" evidence="1">
    <location>
        <begin position="173"/>
        <end position="203"/>
    </location>
</feature>
<feature type="region of interest" description="Disordered" evidence="1">
    <location>
        <begin position="400"/>
        <end position="467"/>
    </location>
</feature>
<feature type="region of interest" description="Disordered" evidence="1">
    <location>
        <begin position="321"/>
        <end position="373"/>
    </location>
</feature>
<feature type="compositionally biased region" description="Basic and acidic residues" evidence="1">
    <location>
        <begin position="187"/>
        <end position="203"/>
    </location>
</feature>
<reference evidence="2" key="1">
    <citation type="journal article" date="2020" name="Fungal Divers.">
        <title>Resolving the Mortierellaceae phylogeny through synthesis of multi-gene phylogenetics and phylogenomics.</title>
        <authorList>
            <person name="Vandepol N."/>
            <person name="Liber J."/>
            <person name="Desiro A."/>
            <person name="Na H."/>
            <person name="Kennedy M."/>
            <person name="Barry K."/>
            <person name="Grigoriev I.V."/>
            <person name="Miller A.N."/>
            <person name="O'Donnell K."/>
            <person name="Stajich J.E."/>
            <person name="Bonito G."/>
        </authorList>
    </citation>
    <scope>NUCLEOTIDE SEQUENCE</scope>
    <source>
        <strain evidence="2">NVP1</strain>
    </source>
</reference>
<keyword evidence="3" id="KW-1185">Reference proteome</keyword>
<feature type="region of interest" description="Disordered" evidence="1">
    <location>
        <begin position="1"/>
        <end position="134"/>
    </location>
</feature>
<evidence type="ECO:0000313" key="3">
    <source>
        <dbReference type="Proteomes" id="UP000696485"/>
    </source>
</evidence>
<comment type="caution">
    <text evidence="2">The sequence shown here is derived from an EMBL/GenBank/DDBJ whole genome shotgun (WGS) entry which is preliminary data.</text>
</comment>
<evidence type="ECO:0000313" key="2">
    <source>
        <dbReference type="EMBL" id="KAF9329037.1"/>
    </source>
</evidence>
<accession>A0A9P5SJ60</accession>